<dbReference type="GO" id="GO:0045433">
    <property type="term" value="P:male courtship behavior, veined wing generated song production"/>
    <property type="evidence" value="ECO:0007669"/>
    <property type="project" value="EnsemblMetazoa"/>
</dbReference>
<dbReference type="Proteomes" id="UP000002282">
    <property type="component" value="Chromosome 2R"/>
</dbReference>
<keyword evidence="2" id="KW-1185">Reference proteome</keyword>
<dbReference type="GO" id="GO:0031223">
    <property type="term" value="P:auditory behavior"/>
    <property type="evidence" value="ECO:0007669"/>
    <property type="project" value="EnsemblMetazoa"/>
</dbReference>
<sequence length="156" mass="17303">LRISSVEYFSARLPGSELDEQTAMILEFLEQEELTVISAVHSRSEGKIRFHHRIPNEELCLLFYKVPQMGHIHKEGGSEPLLGILTLEGGMVKSIYNSVSRVFSPSANSARRSEYGPELSGILENLHQNLGSSLGLPQSGGFFNTSLPNINMTKKM</sequence>
<evidence type="ECO:0000313" key="1">
    <source>
        <dbReference type="EMBL" id="KRJ98959.1"/>
    </source>
</evidence>
<accession>A0A0R1DNQ2</accession>
<gene>
    <name evidence="1" type="primary">Dyak\GE28789</name>
    <name evidence="1" type="synonym">GE28789</name>
    <name evidence="1" type="ORF">Dyak_GE28789</name>
</gene>
<feature type="non-terminal residue" evidence="1">
    <location>
        <position position="1"/>
    </location>
</feature>
<reference evidence="1 2" key="2">
    <citation type="journal article" date="2007" name="PLoS Biol.">
        <title>Principles of genome evolution in the Drosophila melanogaster species group.</title>
        <authorList>
            <person name="Ranz J.M."/>
            <person name="Maurin D."/>
            <person name="Chan Y.S."/>
            <person name="von Grotthuss M."/>
            <person name="Hillier L.W."/>
            <person name="Roote J."/>
            <person name="Ashburner M."/>
            <person name="Bergman C.M."/>
        </authorList>
    </citation>
    <scope>NUCLEOTIDE SEQUENCE [LARGE SCALE GENOMIC DNA]</scope>
    <source>
        <strain evidence="2">Tai18E2 / Tucson 14021-0261.01</strain>
    </source>
</reference>
<dbReference type="GO" id="GO:0007628">
    <property type="term" value="P:adult walking behavior"/>
    <property type="evidence" value="ECO:0007669"/>
    <property type="project" value="EnsemblMetazoa"/>
</dbReference>
<dbReference type="GO" id="GO:0007605">
    <property type="term" value="P:sensory perception of sound"/>
    <property type="evidence" value="ECO:0007669"/>
    <property type="project" value="EnsemblMetazoa"/>
</dbReference>
<dbReference type="AlphaFoldDB" id="A0A0R1DNQ2"/>
<evidence type="ECO:0000313" key="2">
    <source>
        <dbReference type="Proteomes" id="UP000002282"/>
    </source>
</evidence>
<protein>
    <submittedName>
        <fullName evidence="1">Uncharacterized protein</fullName>
    </submittedName>
</protein>
<organism evidence="1 2">
    <name type="scientific">Drosophila yakuba</name>
    <name type="common">Fruit fly</name>
    <dbReference type="NCBI Taxonomy" id="7245"/>
    <lineage>
        <taxon>Eukaryota</taxon>
        <taxon>Metazoa</taxon>
        <taxon>Ecdysozoa</taxon>
        <taxon>Arthropoda</taxon>
        <taxon>Hexapoda</taxon>
        <taxon>Insecta</taxon>
        <taxon>Pterygota</taxon>
        <taxon>Neoptera</taxon>
        <taxon>Endopterygota</taxon>
        <taxon>Diptera</taxon>
        <taxon>Brachycera</taxon>
        <taxon>Muscomorpha</taxon>
        <taxon>Ephydroidea</taxon>
        <taxon>Drosophilidae</taxon>
        <taxon>Drosophila</taxon>
        <taxon>Sophophora</taxon>
    </lineage>
</organism>
<reference evidence="1 2" key="1">
    <citation type="journal article" date="2007" name="Nature">
        <title>Evolution of genes and genomes on the Drosophila phylogeny.</title>
        <authorList>
            <consortium name="Drosophila 12 Genomes Consortium"/>
            <person name="Clark A.G."/>
            <person name="Eisen M.B."/>
            <person name="Smith D.R."/>
            <person name="Bergman C.M."/>
            <person name="Oliver B."/>
            <person name="Markow T.A."/>
            <person name="Kaufman T.C."/>
            <person name="Kellis M."/>
            <person name="Gelbart W."/>
            <person name="Iyer V.N."/>
            <person name="Pollard D.A."/>
            <person name="Sackton T.B."/>
            <person name="Larracuente A.M."/>
            <person name="Singh N.D."/>
            <person name="Abad J.P."/>
            <person name="Abt D.N."/>
            <person name="Adryan B."/>
            <person name="Aguade M."/>
            <person name="Akashi H."/>
            <person name="Anderson W.W."/>
            <person name="Aquadro C.F."/>
            <person name="Ardell D.H."/>
            <person name="Arguello R."/>
            <person name="Artieri C.G."/>
            <person name="Barbash D.A."/>
            <person name="Barker D."/>
            <person name="Barsanti P."/>
            <person name="Batterham P."/>
            <person name="Batzoglou S."/>
            <person name="Begun D."/>
            <person name="Bhutkar A."/>
            <person name="Blanco E."/>
            <person name="Bosak S.A."/>
            <person name="Bradley R.K."/>
            <person name="Brand A.D."/>
            <person name="Brent M.R."/>
            <person name="Brooks A.N."/>
            <person name="Brown R.H."/>
            <person name="Butlin R.K."/>
            <person name="Caggese C."/>
            <person name="Calvi B.R."/>
            <person name="Bernardo de Carvalho A."/>
            <person name="Caspi A."/>
            <person name="Castrezana S."/>
            <person name="Celniker S.E."/>
            <person name="Chang J.L."/>
            <person name="Chapple C."/>
            <person name="Chatterji S."/>
            <person name="Chinwalla A."/>
            <person name="Civetta A."/>
            <person name="Clifton S.W."/>
            <person name="Comeron J.M."/>
            <person name="Costello J.C."/>
            <person name="Coyne J.A."/>
            <person name="Daub J."/>
            <person name="David R.G."/>
            <person name="Delcher A.L."/>
            <person name="Delehaunty K."/>
            <person name="Do C.B."/>
            <person name="Ebling H."/>
            <person name="Edwards K."/>
            <person name="Eickbush T."/>
            <person name="Evans J.D."/>
            <person name="Filipski A."/>
            <person name="Findeiss S."/>
            <person name="Freyhult E."/>
            <person name="Fulton L."/>
            <person name="Fulton R."/>
            <person name="Garcia A.C."/>
            <person name="Gardiner A."/>
            <person name="Garfield D.A."/>
            <person name="Garvin B.E."/>
            <person name="Gibson G."/>
            <person name="Gilbert D."/>
            <person name="Gnerre S."/>
            <person name="Godfrey J."/>
            <person name="Good R."/>
            <person name="Gotea V."/>
            <person name="Gravely B."/>
            <person name="Greenberg A.J."/>
            <person name="Griffiths-Jones S."/>
            <person name="Gross S."/>
            <person name="Guigo R."/>
            <person name="Gustafson E.A."/>
            <person name="Haerty W."/>
            <person name="Hahn M.W."/>
            <person name="Halligan D.L."/>
            <person name="Halpern A.L."/>
            <person name="Halter G.M."/>
            <person name="Han M.V."/>
            <person name="Heger A."/>
            <person name="Hillier L."/>
            <person name="Hinrichs A.S."/>
            <person name="Holmes I."/>
            <person name="Hoskins R.A."/>
            <person name="Hubisz M.J."/>
            <person name="Hultmark D."/>
            <person name="Huntley M.A."/>
            <person name="Jaffe D.B."/>
            <person name="Jagadeeshan S."/>
            <person name="Jeck W.R."/>
            <person name="Johnson J."/>
            <person name="Jones C.D."/>
            <person name="Jordan W.C."/>
            <person name="Karpen G.H."/>
            <person name="Kataoka E."/>
            <person name="Keightley P.D."/>
            <person name="Kheradpour P."/>
            <person name="Kirkness E.F."/>
            <person name="Koerich L.B."/>
            <person name="Kristiansen K."/>
            <person name="Kudrna D."/>
            <person name="Kulathinal R.J."/>
            <person name="Kumar S."/>
            <person name="Kwok R."/>
            <person name="Lander E."/>
            <person name="Langley C.H."/>
            <person name="Lapoint R."/>
            <person name="Lazzaro B.P."/>
            <person name="Lee S.J."/>
            <person name="Levesque L."/>
            <person name="Li R."/>
            <person name="Lin C.F."/>
            <person name="Lin M.F."/>
            <person name="Lindblad-Toh K."/>
            <person name="Llopart A."/>
            <person name="Long M."/>
            <person name="Low L."/>
            <person name="Lozovsky E."/>
            <person name="Lu J."/>
            <person name="Luo M."/>
            <person name="Machado C.A."/>
            <person name="Makalowski W."/>
            <person name="Marzo M."/>
            <person name="Matsuda M."/>
            <person name="Matzkin L."/>
            <person name="McAllister B."/>
            <person name="McBride C.S."/>
            <person name="McKernan B."/>
            <person name="McKernan K."/>
            <person name="Mendez-Lago M."/>
            <person name="Minx P."/>
            <person name="Mollenhauer M.U."/>
            <person name="Montooth K."/>
            <person name="Mount S.M."/>
            <person name="Mu X."/>
            <person name="Myers E."/>
            <person name="Negre B."/>
            <person name="Newfeld S."/>
            <person name="Nielsen R."/>
            <person name="Noor M.A."/>
            <person name="O'Grady P."/>
            <person name="Pachter L."/>
            <person name="Papaceit M."/>
            <person name="Parisi M.J."/>
            <person name="Parisi M."/>
            <person name="Parts L."/>
            <person name="Pedersen J.S."/>
            <person name="Pesole G."/>
            <person name="Phillippy A.M."/>
            <person name="Ponting C.P."/>
            <person name="Pop M."/>
            <person name="Porcelli D."/>
            <person name="Powell J.R."/>
            <person name="Prohaska S."/>
            <person name="Pruitt K."/>
            <person name="Puig M."/>
            <person name="Quesneville H."/>
            <person name="Ram K.R."/>
            <person name="Rand D."/>
            <person name="Rasmussen M.D."/>
            <person name="Reed L.K."/>
            <person name="Reenan R."/>
            <person name="Reily A."/>
            <person name="Remington K.A."/>
            <person name="Rieger T.T."/>
            <person name="Ritchie M.G."/>
            <person name="Robin C."/>
            <person name="Rogers Y.H."/>
            <person name="Rohde C."/>
            <person name="Rozas J."/>
            <person name="Rubenfield M.J."/>
            <person name="Ruiz A."/>
            <person name="Russo S."/>
            <person name="Salzberg S.L."/>
            <person name="Sanchez-Gracia A."/>
            <person name="Saranga D.J."/>
            <person name="Sato H."/>
            <person name="Schaeffer S.W."/>
            <person name="Schatz M.C."/>
            <person name="Schlenke T."/>
            <person name="Schwartz R."/>
            <person name="Segarra C."/>
            <person name="Singh R.S."/>
            <person name="Sirot L."/>
            <person name="Sirota M."/>
            <person name="Sisneros N.B."/>
            <person name="Smith C.D."/>
            <person name="Smith T.F."/>
            <person name="Spieth J."/>
            <person name="Stage D.E."/>
            <person name="Stark A."/>
            <person name="Stephan W."/>
            <person name="Strausberg R.L."/>
            <person name="Strempel S."/>
            <person name="Sturgill D."/>
            <person name="Sutton G."/>
            <person name="Sutton G.G."/>
            <person name="Tao W."/>
            <person name="Teichmann S."/>
            <person name="Tobari Y.N."/>
            <person name="Tomimura Y."/>
            <person name="Tsolas J.M."/>
            <person name="Valente V.L."/>
            <person name="Venter E."/>
            <person name="Venter J.C."/>
            <person name="Vicario S."/>
            <person name="Vieira F.G."/>
            <person name="Vilella A.J."/>
            <person name="Villasante A."/>
            <person name="Walenz B."/>
            <person name="Wang J."/>
            <person name="Wasserman M."/>
            <person name="Watts T."/>
            <person name="Wilson D."/>
            <person name="Wilson R.K."/>
            <person name="Wing R.A."/>
            <person name="Wolfner M.F."/>
            <person name="Wong A."/>
            <person name="Wong G.K."/>
            <person name="Wu C.I."/>
            <person name="Wu G."/>
            <person name="Yamamoto D."/>
            <person name="Yang H.P."/>
            <person name="Yang S.P."/>
            <person name="Yorke J.A."/>
            <person name="Yoshida K."/>
            <person name="Zdobnov E."/>
            <person name="Zhang P."/>
            <person name="Zhang Y."/>
            <person name="Zimin A.V."/>
            <person name="Baldwin J."/>
            <person name="Abdouelleil A."/>
            <person name="Abdulkadir J."/>
            <person name="Abebe A."/>
            <person name="Abera B."/>
            <person name="Abreu J."/>
            <person name="Acer S.C."/>
            <person name="Aftuck L."/>
            <person name="Alexander A."/>
            <person name="An P."/>
            <person name="Anderson E."/>
            <person name="Anderson S."/>
            <person name="Arachi H."/>
            <person name="Azer M."/>
            <person name="Bachantsang P."/>
            <person name="Barry A."/>
            <person name="Bayul T."/>
            <person name="Berlin A."/>
            <person name="Bessette D."/>
            <person name="Bloom T."/>
            <person name="Blye J."/>
            <person name="Boguslavskiy L."/>
            <person name="Bonnet C."/>
            <person name="Boukhgalter B."/>
            <person name="Bourzgui I."/>
            <person name="Brown A."/>
            <person name="Cahill P."/>
            <person name="Channer S."/>
            <person name="Cheshatsang Y."/>
            <person name="Chuda L."/>
            <person name="Citroen M."/>
            <person name="Collymore A."/>
            <person name="Cooke P."/>
            <person name="Costello M."/>
            <person name="D'Aco K."/>
            <person name="Daza R."/>
            <person name="De Haan G."/>
            <person name="DeGray S."/>
            <person name="DeMaso C."/>
            <person name="Dhargay N."/>
            <person name="Dooley K."/>
            <person name="Dooley E."/>
            <person name="Doricent M."/>
            <person name="Dorje P."/>
            <person name="Dorjee K."/>
            <person name="Dupes A."/>
            <person name="Elong R."/>
            <person name="Falk J."/>
            <person name="Farina A."/>
            <person name="Faro S."/>
            <person name="Ferguson D."/>
            <person name="Fisher S."/>
            <person name="Foley C.D."/>
            <person name="Franke A."/>
            <person name="Friedrich D."/>
            <person name="Gadbois L."/>
            <person name="Gearin G."/>
            <person name="Gearin C.R."/>
            <person name="Giannoukos G."/>
            <person name="Goode T."/>
            <person name="Graham J."/>
            <person name="Grandbois E."/>
            <person name="Grewal S."/>
            <person name="Gyaltsen K."/>
            <person name="Hafez N."/>
            <person name="Hagos B."/>
            <person name="Hall J."/>
            <person name="Henson C."/>
            <person name="Hollinger A."/>
            <person name="Honan T."/>
            <person name="Huard M.D."/>
            <person name="Hughes L."/>
            <person name="Hurhula B."/>
            <person name="Husby M.E."/>
            <person name="Kamat A."/>
            <person name="Kanga B."/>
            <person name="Kashin S."/>
            <person name="Khazanovich D."/>
            <person name="Kisner P."/>
            <person name="Lance K."/>
            <person name="Lara M."/>
            <person name="Lee W."/>
            <person name="Lennon N."/>
            <person name="Letendre F."/>
            <person name="LeVine R."/>
            <person name="Lipovsky A."/>
            <person name="Liu X."/>
            <person name="Liu J."/>
            <person name="Liu S."/>
            <person name="Lokyitsang T."/>
            <person name="Lokyitsang Y."/>
            <person name="Lubonja R."/>
            <person name="Lui A."/>
            <person name="MacDonald P."/>
            <person name="Magnisalis V."/>
            <person name="Maru K."/>
            <person name="Matthews C."/>
            <person name="McCusker W."/>
            <person name="McDonough S."/>
            <person name="Mehta T."/>
            <person name="Meldrim J."/>
            <person name="Meneus L."/>
            <person name="Mihai O."/>
            <person name="Mihalev A."/>
            <person name="Mihova T."/>
            <person name="Mittelman R."/>
            <person name="Mlenga V."/>
            <person name="Montmayeur A."/>
            <person name="Mulrain L."/>
            <person name="Navidi A."/>
            <person name="Naylor J."/>
            <person name="Negash T."/>
            <person name="Nguyen T."/>
            <person name="Nguyen N."/>
            <person name="Nicol R."/>
            <person name="Norbu C."/>
            <person name="Norbu N."/>
            <person name="Novod N."/>
            <person name="O'Neill B."/>
            <person name="Osman S."/>
            <person name="Markiewicz E."/>
            <person name="Oyono O.L."/>
            <person name="Patti C."/>
            <person name="Phunkhang P."/>
            <person name="Pierre F."/>
            <person name="Priest M."/>
            <person name="Raghuraman S."/>
            <person name="Rege F."/>
            <person name="Reyes R."/>
            <person name="Rise C."/>
            <person name="Rogov P."/>
            <person name="Ross K."/>
            <person name="Ryan E."/>
            <person name="Settipalli S."/>
            <person name="Shea T."/>
            <person name="Sherpa N."/>
            <person name="Shi L."/>
            <person name="Shih D."/>
            <person name="Sparrow T."/>
            <person name="Spaulding J."/>
            <person name="Stalker J."/>
            <person name="Stange-Thomann N."/>
            <person name="Stavropoulos S."/>
            <person name="Stone C."/>
            <person name="Strader C."/>
            <person name="Tesfaye S."/>
            <person name="Thomson T."/>
            <person name="Thoulutsang Y."/>
            <person name="Thoulutsang D."/>
            <person name="Topham K."/>
            <person name="Topping I."/>
            <person name="Tsamla T."/>
            <person name="Vassiliev H."/>
            <person name="Vo A."/>
            <person name="Wangchuk T."/>
            <person name="Wangdi T."/>
            <person name="Weiand M."/>
            <person name="Wilkinson J."/>
            <person name="Wilson A."/>
            <person name="Yadav S."/>
            <person name="Young G."/>
            <person name="Yu Q."/>
            <person name="Zembek L."/>
            <person name="Zhong D."/>
            <person name="Zimmer A."/>
            <person name="Zwirko Z."/>
            <person name="Jaffe D.B."/>
            <person name="Alvarez P."/>
            <person name="Brockman W."/>
            <person name="Butler J."/>
            <person name="Chin C."/>
            <person name="Gnerre S."/>
            <person name="Grabherr M."/>
            <person name="Kleber M."/>
            <person name="Mauceli E."/>
            <person name="MacCallum I."/>
        </authorList>
    </citation>
    <scope>NUCLEOTIDE SEQUENCE [LARGE SCALE GENOMIC DNA]</scope>
    <source>
        <strain evidence="2">Tai18E2 / Tucson 14021-0261.01</strain>
    </source>
</reference>
<dbReference type="EMBL" id="CM000158">
    <property type="protein sequence ID" value="KRJ98959.1"/>
    <property type="molecule type" value="Genomic_DNA"/>
</dbReference>
<dbReference type="GO" id="GO:0005930">
    <property type="term" value="C:axoneme"/>
    <property type="evidence" value="ECO:0007669"/>
    <property type="project" value="EnsemblMetazoa"/>
</dbReference>
<dbReference type="OrthoDB" id="447173at2759"/>
<dbReference type="GO" id="GO:0035721">
    <property type="term" value="P:intraciliary retrograde transport"/>
    <property type="evidence" value="ECO:0007669"/>
    <property type="project" value="EnsemblMetazoa"/>
</dbReference>
<name>A0A0R1DNQ2_DROYA</name>
<proteinExistence type="predicted"/>
<dbReference type="KEGG" id="dya:Dyak_GE28789"/>